<reference evidence="2 3" key="1">
    <citation type="submission" date="2016-08" db="EMBL/GenBank/DDBJ databases">
        <title>Whole genome shotgun sequence of Pichia membranifaciens KS47-1.</title>
        <authorList>
            <person name="Konishi M."/>
            <person name="Ishida M."/>
            <person name="Arakawa T."/>
            <person name="Kato Y."/>
            <person name="Horiuchi J."/>
        </authorList>
    </citation>
    <scope>NUCLEOTIDE SEQUENCE [LARGE SCALE GENOMIC DNA]</scope>
    <source>
        <strain evidence="2 3">KS47-1</strain>
    </source>
</reference>
<evidence type="ECO:0000259" key="1">
    <source>
        <dbReference type="Pfam" id="PF01266"/>
    </source>
</evidence>
<dbReference type="Pfam" id="PF01266">
    <property type="entry name" value="DAO"/>
    <property type="match status" value="1"/>
</dbReference>
<proteinExistence type="predicted"/>
<evidence type="ECO:0000313" key="2">
    <source>
        <dbReference type="EMBL" id="GAV28109.1"/>
    </source>
</evidence>
<dbReference type="PANTHER" id="PTHR13847:SF279">
    <property type="entry name" value="FAD DEPENDENT OXIDOREDUCTASE DOMAIN-CONTAINING PROTEIN-RELATED"/>
    <property type="match status" value="1"/>
</dbReference>
<comment type="caution">
    <text evidence="2">The sequence shown here is derived from an EMBL/GenBank/DDBJ whole genome shotgun (WGS) entry which is preliminary data.</text>
</comment>
<dbReference type="PANTHER" id="PTHR13847">
    <property type="entry name" value="SARCOSINE DEHYDROGENASE-RELATED"/>
    <property type="match status" value="1"/>
</dbReference>
<feature type="domain" description="FAD dependent oxidoreductase" evidence="1">
    <location>
        <begin position="37"/>
        <end position="414"/>
    </location>
</feature>
<dbReference type="AlphaFoldDB" id="A0A1Q2YEZ2"/>
<gene>
    <name evidence="2" type="ORF">PMKS-001577</name>
</gene>
<organism evidence="2 3">
    <name type="scientific">Pichia membranifaciens</name>
    <dbReference type="NCBI Taxonomy" id="4926"/>
    <lineage>
        <taxon>Eukaryota</taxon>
        <taxon>Fungi</taxon>
        <taxon>Dikarya</taxon>
        <taxon>Ascomycota</taxon>
        <taxon>Saccharomycotina</taxon>
        <taxon>Pichiomycetes</taxon>
        <taxon>Pichiales</taxon>
        <taxon>Pichiaceae</taxon>
        <taxon>Pichia</taxon>
    </lineage>
</organism>
<dbReference type="OrthoDB" id="429143at2759"/>
<dbReference type="EMBL" id="BDGI01000056">
    <property type="protein sequence ID" value="GAV28109.1"/>
    <property type="molecule type" value="Genomic_DNA"/>
</dbReference>
<dbReference type="Proteomes" id="UP000186136">
    <property type="component" value="Unassembled WGS sequence"/>
</dbReference>
<dbReference type="Gene3D" id="3.30.9.10">
    <property type="entry name" value="D-Amino Acid Oxidase, subunit A, domain 2"/>
    <property type="match status" value="1"/>
</dbReference>
<name>A0A1Q2YEZ2_9ASCO</name>
<dbReference type="InterPro" id="IPR036188">
    <property type="entry name" value="FAD/NAD-bd_sf"/>
</dbReference>
<dbReference type="InterPro" id="IPR006076">
    <property type="entry name" value="FAD-dep_OxRdtase"/>
</dbReference>
<keyword evidence="3" id="KW-1185">Reference proteome</keyword>
<protein>
    <recommendedName>
        <fullName evidence="1">FAD dependent oxidoreductase domain-containing protein</fullName>
    </recommendedName>
</protein>
<dbReference type="SUPFAM" id="SSF51905">
    <property type="entry name" value="FAD/NAD(P)-binding domain"/>
    <property type="match status" value="1"/>
</dbReference>
<accession>A0A1Q2YEZ2</accession>
<dbReference type="GO" id="GO:0005737">
    <property type="term" value="C:cytoplasm"/>
    <property type="evidence" value="ECO:0007669"/>
    <property type="project" value="TreeGrafter"/>
</dbReference>
<sequence>MSKYLPVANSTRSFWLSAEEDDIKGYRSSEKLPKEMDTVIIGSGYSGTATAYYLLKGNPSNKSILMFEARNICNGATSRNGGHLKCDLYYGYEFFNQKYGEKDAASIHNFEYDHIKATKALVEEEKIDCSFVITRACDVHLDKSSMDKAIRGYNGVSKNPYVNYMHDLQMNFGEEAKTISKVEKSPLCLTYTAGHLWPYKLVISLLRICIACGLQVQANTPVLKTEKLKDGRYLVKTPRGNVIATKLIVATNGYTVSVEPDFENKIIPVKGVVSHITSSNPSKRTPHLTNTYALRYSSEEYDYLINRGDGSVIVGGGKPVYGDNHSSFYNVVDDSTLLPNTKDFFTNYMKERFYTWRNFDEKLDCIWSGILGLTDDTLPYVGELLKDKNKFIIAGFHGHGMPRVLLCAKALAKLINGESDSLEVPEPFKLSEARMKNTKNETLASLKASRRYKL</sequence>
<dbReference type="Gene3D" id="3.50.50.60">
    <property type="entry name" value="FAD/NAD(P)-binding domain"/>
    <property type="match status" value="1"/>
</dbReference>
<evidence type="ECO:0000313" key="3">
    <source>
        <dbReference type="Proteomes" id="UP000186136"/>
    </source>
</evidence>